<dbReference type="OrthoDB" id="9784557at2"/>
<gene>
    <name evidence="4" type="ORF">SAMN02745180_02632</name>
</gene>
<dbReference type="SUPFAM" id="SSF53041">
    <property type="entry name" value="Resolvase-like"/>
    <property type="match status" value="1"/>
</dbReference>
<dbReference type="GO" id="GO:0000150">
    <property type="term" value="F:DNA strand exchange activity"/>
    <property type="evidence" value="ECO:0007669"/>
    <property type="project" value="InterPro"/>
</dbReference>
<dbReference type="InterPro" id="IPR036162">
    <property type="entry name" value="Resolvase-like_N_sf"/>
</dbReference>
<dbReference type="InterPro" id="IPR011109">
    <property type="entry name" value="DNA_bind_recombinase_dom"/>
</dbReference>
<dbReference type="Proteomes" id="UP000184389">
    <property type="component" value="Unassembled WGS sequence"/>
</dbReference>
<sequence>MARNIRRIKASNIKRLERKKVAAYVRVSSGKDAMLHSLSAQISYYNDYIQKRLEWEFVGIYADEGMTGTKDNRKEFQRMLQDARDRKIDLIITKSISRFARNTVTMLEVVRELKDINVDVYFEKENIHSISGDGELMLTILASFAQEESRSVSENCKWRIRKGFLEGEIVNLRFIYGYDIDDGEITINEEEAEIVRMIFDDYLNGMGTTSIAKKLSQMKVKRPRGGKWNSERVAEILRNEKYIGNALLQKKYVEDHLTKTLVRNKGDLPQYYVENSHPAIIEKDIFEKVQYIMEERRNKFAGKKVSYPFTSKLICENCGKKYRRKLSHGRVYWVCSTYTRHGKDYCNSRQIPEEILLEITSKVLEVENFDETLFNEKIEHIEICDFNILKFVFRDGEIIQRTWEHKPRSKSWDEEARQGARERALKQWEERNHGGSKNGNGNTCQE</sequence>
<feature type="domain" description="Recombinase" evidence="3">
    <location>
        <begin position="175"/>
        <end position="299"/>
    </location>
</feature>
<evidence type="ECO:0000256" key="1">
    <source>
        <dbReference type="SAM" id="MobiDB-lite"/>
    </source>
</evidence>
<dbReference type="Gene3D" id="3.90.1750.20">
    <property type="entry name" value="Putative Large Serine Recombinase, Chain B, Domain 2"/>
    <property type="match status" value="1"/>
</dbReference>
<dbReference type="EMBL" id="FQXR01000018">
    <property type="protein sequence ID" value="SHI17977.1"/>
    <property type="molecule type" value="Genomic_DNA"/>
</dbReference>
<dbReference type="GO" id="GO:0003677">
    <property type="term" value="F:DNA binding"/>
    <property type="evidence" value="ECO:0007669"/>
    <property type="project" value="InterPro"/>
</dbReference>
<name>A0A1M5Z0Z8_9FIRM</name>
<accession>A0A1M5Z0Z8</accession>
<feature type="compositionally biased region" description="Basic and acidic residues" evidence="1">
    <location>
        <begin position="408"/>
        <end position="433"/>
    </location>
</feature>
<reference evidence="4 5" key="1">
    <citation type="submission" date="2016-11" db="EMBL/GenBank/DDBJ databases">
        <authorList>
            <person name="Jaros S."/>
            <person name="Januszkiewicz K."/>
            <person name="Wedrychowicz H."/>
        </authorList>
    </citation>
    <scope>NUCLEOTIDE SEQUENCE [LARGE SCALE GENOMIC DNA]</scope>
    <source>
        <strain evidence="4 5">DSM 13106</strain>
    </source>
</reference>
<feature type="domain" description="Resolvase/invertase-type recombinase catalytic" evidence="2">
    <location>
        <begin position="20"/>
        <end position="167"/>
    </location>
</feature>
<dbReference type="PANTHER" id="PTHR30461">
    <property type="entry name" value="DNA-INVERTASE FROM LAMBDOID PROPHAGE"/>
    <property type="match status" value="1"/>
</dbReference>
<dbReference type="InterPro" id="IPR038109">
    <property type="entry name" value="DNA_bind_recomb_sf"/>
</dbReference>
<keyword evidence="5" id="KW-1185">Reference proteome</keyword>
<dbReference type="Pfam" id="PF07508">
    <property type="entry name" value="Recombinase"/>
    <property type="match status" value="1"/>
</dbReference>
<evidence type="ECO:0000259" key="3">
    <source>
        <dbReference type="PROSITE" id="PS51737"/>
    </source>
</evidence>
<dbReference type="InterPro" id="IPR006119">
    <property type="entry name" value="Resolv_N"/>
</dbReference>
<feature type="region of interest" description="Disordered" evidence="1">
    <location>
        <begin position="408"/>
        <end position="446"/>
    </location>
</feature>
<dbReference type="SMART" id="SM00857">
    <property type="entry name" value="Resolvase"/>
    <property type="match status" value="1"/>
</dbReference>
<dbReference type="AlphaFoldDB" id="A0A1M5Z0Z8"/>
<dbReference type="RefSeq" id="WP_072745250.1">
    <property type="nucleotide sequence ID" value="NZ_FQXR01000018.1"/>
</dbReference>
<evidence type="ECO:0000259" key="2">
    <source>
        <dbReference type="PROSITE" id="PS51736"/>
    </source>
</evidence>
<dbReference type="Pfam" id="PF00239">
    <property type="entry name" value="Resolvase"/>
    <property type="match status" value="1"/>
</dbReference>
<protein>
    <submittedName>
        <fullName evidence="4">Site-specific DNA recombinase</fullName>
    </submittedName>
</protein>
<dbReference type="InterPro" id="IPR050639">
    <property type="entry name" value="SSR_resolvase"/>
</dbReference>
<dbReference type="Gene3D" id="3.40.50.1390">
    <property type="entry name" value="Resolvase, N-terminal catalytic domain"/>
    <property type="match status" value="1"/>
</dbReference>
<dbReference type="PANTHER" id="PTHR30461:SF23">
    <property type="entry name" value="DNA RECOMBINASE-RELATED"/>
    <property type="match status" value="1"/>
</dbReference>
<dbReference type="Pfam" id="PF13408">
    <property type="entry name" value="Zn_ribbon_recom"/>
    <property type="match status" value="1"/>
</dbReference>
<dbReference type="PROSITE" id="PS51736">
    <property type="entry name" value="RECOMBINASES_3"/>
    <property type="match status" value="1"/>
</dbReference>
<dbReference type="STRING" id="1123281.SAMN02745180_02632"/>
<proteinExistence type="predicted"/>
<dbReference type="InterPro" id="IPR025827">
    <property type="entry name" value="Zn_ribbon_recom_dom"/>
</dbReference>
<evidence type="ECO:0000313" key="5">
    <source>
        <dbReference type="Proteomes" id="UP000184389"/>
    </source>
</evidence>
<dbReference type="CDD" id="cd00338">
    <property type="entry name" value="Ser_Recombinase"/>
    <property type="match status" value="1"/>
</dbReference>
<evidence type="ECO:0000313" key="4">
    <source>
        <dbReference type="EMBL" id="SHI17977.1"/>
    </source>
</evidence>
<organism evidence="4 5">
    <name type="scientific">Sporanaerobacter acetigenes DSM 13106</name>
    <dbReference type="NCBI Taxonomy" id="1123281"/>
    <lineage>
        <taxon>Bacteria</taxon>
        <taxon>Bacillati</taxon>
        <taxon>Bacillota</taxon>
        <taxon>Tissierellia</taxon>
        <taxon>Tissierellales</taxon>
        <taxon>Sporanaerobacteraceae</taxon>
        <taxon>Sporanaerobacter</taxon>
    </lineage>
</organism>
<dbReference type="PROSITE" id="PS51737">
    <property type="entry name" value="RECOMBINASE_DNA_BIND"/>
    <property type="match status" value="1"/>
</dbReference>